<feature type="compositionally biased region" description="Low complexity" evidence="1">
    <location>
        <begin position="41"/>
        <end position="57"/>
    </location>
</feature>
<proteinExistence type="predicted"/>
<dbReference type="Proteomes" id="UP001165460">
    <property type="component" value="Unassembled WGS sequence"/>
</dbReference>
<evidence type="ECO:0008006" key="5">
    <source>
        <dbReference type="Google" id="ProtNLM"/>
    </source>
</evidence>
<evidence type="ECO:0000313" key="4">
    <source>
        <dbReference type="Proteomes" id="UP001165460"/>
    </source>
</evidence>
<accession>A0ABS9ZZ73</accession>
<sequence length="232" mass="25334">MKHLTTILFFTAAFAIVNANAQVKKTAVKKQPVKEQETKPVAKAPASTAPATIAAVPQTQQTKQVEKENQQASQPKTNTTKTEIVTDQSGRPYKAALGIKFMWGISATGKYFFKKDQAIEAIVRYRSYSGLGNDIAITALYQYEKAIPDVAGLHWLVGAGPYYGNFSYKKSIYSDWYASGGYSYYGLAAMAGLEYKFNNTPIAISADWMPAFDFNGGGFGAESGGFGIKYTF</sequence>
<feature type="region of interest" description="Disordered" evidence="1">
    <location>
        <begin position="29"/>
        <end position="83"/>
    </location>
</feature>
<name>A0ABS9ZZ73_9SPHI</name>
<dbReference type="EMBL" id="JALGBH010000002">
    <property type="protein sequence ID" value="MCJ0743584.1"/>
    <property type="molecule type" value="Genomic_DNA"/>
</dbReference>
<feature type="signal peptide" evidence="2">
    <location>
        <begin position="1"/>
        <end position="21"/>
    </location>
</feature>
<protein>
    <recommendedName>
        <fullName evidence="5">Outer membrane protein beta-barrel domain-containing protein</fullName>
    </recommendedName>
</protein>
<evidence type="ECO:0000313" key="3">
    <source>
        <dbReference type="EMBL" id="MCJ0743584.1"/>
    </source>
</evidence>
<evidence type="ECO:0000256" key="1">
    <source>
        <dbReference type="SAM" id="MobiDB-lite"/>
    </source>
</evidence>
<dbReference type="RefSeq" id="WP_243362810.1">
    <property type="nucleotide sequence ID" value="NZ_JALGBH010000002.1"/>
</dbReference>
<evidence type="ECO:0000256" key="2">
    <source>
        <dbReference type="SAM" id="SignalP"/>
    </source>
</evidence>
<keyword evidence="4" id="KW-1185">Reference proteome</keyword>
<feature type="compositionally biased region" description="Polar residues" evidence="1">
    <location>
        <begin position="70"/>
        <end position="83"/>
    </location>
</feature>
<keyword evidence="2" id="KW-0732">Signal</keyword>
<comment type="caution">
    <text evidence="3">The sequence shown here is derived from an EMBL/GenBank/DDBJ whole genome shotgun (WGS) entry which is preliminary data.</text>
</comment>
<gene>
    <name evidence="3" type="ORF">MMF97_12745</name>
</gene>
<feature type="chain" id="PRO_5045405108" description="Outer membrane protein beta-barrel domain-containing protein" evidence="2">
    <location>
        <begin position="22"/>
        <end position="232"/>
    </location>
</feature>
<organism evidence="3 4">
    <name type="scientific">Pedobacter montanisoli</name>
    <dbReference type="NCBI Taxonomy" id="2923277"/>
    <lineage>
        <taxon>Bacteria</taxon>
        <taxon>Pseudomonadati</taxon>
        <taxon>Bacteroidota</taxon>
        <taxon>Sphingobacteriia</taxon>
        <taxon>Sphingobacteriales</taxon>
        <taxon>Sphingobacteriaceae</taxon>
        <taxon>Pedobacter</taxon>
    </lineage>
</organism>
<reference evidence="3" key="1">
    <citation type="submission" date="2022-03" db="EMBL/GenBank/DDBJ databases">
        <authorList>
            <person name="Woo C.Y."/>
        </authorList>
    </citation>
    <scope>NUCLEOTIDE SEQUENCE</scope>
    <source>
        <strain evidence="3">CYS-01</strain>
    </source>
</reference>